<gene>
    <name evidence="7" type="ORF">GPM918_LOCUS15836</name>
    <name evidence="8" type="ORF">SRO942_LOCUS15836</name>
</gene>
<dbReference type="PROSITE" id="PS50144">
    <property type="entry name" value="MATH"/>
    <property type="match status" value="1"/>
</dbReference>
<keyword evidence="9" id="KW-1185">Reference proteome</keyword>
<dbReference type="EMBL" id="CAJNOQ010004046">
    <property type="protein sequence ID" value="CAF1042163.1"/>
    <property type="molecule type" value="Genomic_DNA"/>
</dbReference>
<dbReference type="AlphaFoldDB" id="A0A814JUF0"/>
<reference evidence="7" key="1">
    <citation type="submission" date="2021-02" db="EMBL/GenBank/DDBJ databases">
        <authorList>
            <person name="Nowell W R."/>
        </authorList>
    </citation>
    <scope>NUCLEOTIDE SEQUENCE</scope>
</reference>
<feature type="region of interest" description="Disordered" evidence="5">
    <location>
        <begin position="435"/>
        <end position="461"/>
    </location>
</feature>
<accession>A0A814JUF0</accession>
<evidence type="ECO:0000256" key="1">
    <source>
        <dbReference type="ARBA" id="ARBA00022499"/>
    </source>
</evidence>
<dbReference type="FunFam" id="2.60.210.10:FF:000001">
    <property type="entry name" value="TNF receptor-associated factor"/>
    <property type="match status" value="1"/>
</dbReference>
<dbReference type="Proteomes" id="UP000681722">
    <property type="component" value="Unassembled WGS sequence"/>
</dbReference>
<evidence type="ECO:0000313" key="8">
    <source>
        <dbReference type="EMBL" id="CAF3812356.1"/>
    </source>
</evidence>
<keyword evidence="4" id="KW-0175">Coiled coil</keyword>
<keyword evidence="2" id="KW-0053">Apoptosis</keyword>
<keyword evidence="1" id="KW-1017">Isopeptide bond</keyword>
<dbReference type="GO" id="GO:0043122">
    <property type="term" value="P:regulation of canonical NF-kappaB signal transduction"/>
    <property type="evidence" value="ECO:0007669"/>
    <property type="project" value="TreeGrafter"/>
</dbReference>
<proteinExistence type="predicted"/>
<dbReference type="SUPFAM" id="SSF57850">
    <property type="entry name" value="RING/U-box"/>
    <property type="match status" value="1"/>
</dbReference>
<dbReference type="Gene3D" id="3.30.40.10">
    <property type="entry name" value="Zinc/RING finger domain, C3HC4 (zinc finger)"/>
    <property type="match status" value="1"/>
</dbReference>
<comment type="caution">
    <text evidence="7">The sequence shown here is derived from an EMBL/GenBank/DDBJ whole genome shotgun (WGS) entry which is preliminary data.</text>
</comment>
<evidence type="ECO:0000256" key="3">
    <source>
        <dbReference type="ARBA" id="ARBA00022843"/>
    </source>
</evidence>
<dbReference type="SMART" id="SM00061">
    <property type="entry name" value="MATH"/>
    <property type="match status" value="1"/>
</dbReference>
<evidence type="ECO:0000313" key="9">
    <source>
        <dbReference type="Proteomes" id="UP000663829"/>
    </source>
</evidence>
<dbReference type="PANTHER" id="PTHR10131">
    <property type="entry name" value="TNF RECEPTOR ASSOCIATED FACTOR"/>
    <property type="match status" value="1"/>
</dbReference>
<evidence type="ECO:0000256" key="2">
    <source>
        <dbReference type="ARBA" id="ARBA00022703"/>
    </source>
</evidence>
<evidence type="ECO:0000256" key="4">
    <source>
        <dbReference type="ARBA" id="ARBA00023054"/>
    </source>
</evidence>
<dbReference type="CDD" id="cd00270">
    <property type="entry name" value="MATH_TRAF_C"/>
    <property type="match status" value="1"/>
</dbReference>
<evidence type="ECO:0000313" key="7">
    <source>
        <dbReference type="EMBL" id="CAF1042163.1"/>
    </source>
</evidence>
<dbReference type="InterPro" id="IPR013083">
    <property type="entry name" value="Znf_RING/FYVE/PHD"/>
</dbReference>
<dbReference type="Gene3D" id="2.60.210.10">
    <property type="entry name" value="Apoptosis, Tumor Necrosis Factor Receptor Associated Protein 2, Chain A"/>
    <property type="match status" value="1"/>
</dbReference>
<dbReference type="SUPFAM" id="SSF49599">
    <property type="entry name" value="TRAF domain-like"/>
    <property type="match status" value="1"/>
</dbReference>
<dbReference type="OrthoDB" id="5574452at2759"/>
<dbReference type="InterPro" id="IPR002083">
    <property type="entry name" value="MATH/TRAF_dom"/>
</dbReference>
<dbReference type="GO" id="GO:0006915">
    <property type="term" value="P:apoptotic process"/>
    <property type="evidence" value="ECO:0007669"/>
    <property type="project" value="UniProtKB-KW"/>
</dbReference>
<protein>
    <recommendedName>
        <fullName evidence="6">MATH domain-containing protein</fullName>
    </recommendedName>
</protein>
<dbReference type="Proteomes" id="UP000663829">
    <property type="component" value="Unassembled WGS sequence"/>
</dbReference>
<dbReference type="InterPro" id="IPR008974">
    <property type="entry name" value="TRAF-like"/>
</dbReference>
<evidence type="ECO:0000259" key="6">
    <source>
        <dbReference type="PROSITE" id="PS50144"/>
    </source>
</evidence>
<feature type="domain" description="MATH" evidence="6">
    <location>
        <begin position="237"/>
        <end position="384"/>
    </location>
</feature>
<dbReference type="InterPro" id="IPR049342">
    <property type="entry name" value="TRAF1-6_MATH_dom"/>
</dbReference>
<keyword evidence="3" id="KW-0832">Ubl conjugation</keyword>
<dbReference type="PANTHER" id="PTHR10131:SF138">
    <property type="entry name" value="RE66324P"/>
    <property type="match status" value="1"/>
</dbReference>
<dbReference type="EMBL" id="CAJOBC010004046">
    <property type="protein sequence ID" value="CAF3812356.1"/>
    <property type="molecule type" value="Genomic_DNA"/>
</dbReference>
<organism evidence="7 9">
    <name type="scientific">Didymodactylos carnosus</name>
    <dbReference type="NCBI Taxonomy" id="1234261"/>
    <lineage>
        <taxon>Eukaryota</taxon>
        <taxon>Metazoa</taxon>
        <taxon>Spiralia</taxon>
        <taxon>Gnathifera</taxon>
        <taxon>Rotifera</taxon>
        <taxon>Eurotatoria</taxon>
        <taxon>Bdelloidea</taxon>
        <taxon>Philodinida</taxon>
        <taxon>Philodinidae</taxon>
        <taxon>Didymodactylos</taxon>
    </lineage>
</organism>
<name>A0A814JUF0_9BILA</name>
<evidence type="ECO:0000256" key="5">
    <source>
        <dbReference type="SAM" id="MobiDB-lite"/>
    </source>
</evidence>
<dbReference type="Pfam" id="PF21355">
    <property type="entry name" value="TRAF-mep_MATH"/>
    <property type="match status" value="1"/>
</dbReference>
<sequence length="461" mass="53496">MSDYLSPLTVADNTGGYSVFDIQLHERKFICPECQKIIRDPVQLPCGDRCCKSCSRFITSEIVQNKNDVITKRLQKDDQCLTSNKTEKIGMQLLVQDTVQMIQNVSWKCRLCNEEWDTAPKLLDDRGFKREMDLLRVMCIEWSNNCRWLRPLKDYQKHLDDCHTSYSVLCDKKISSLSQLNQHKERQEICNYVNELTKTIADNESRVATIVSSQGILQEELSSIKEKVDSLKHASDDGTLVWRITDVSEKMADAQSERQTSIYSPPFYSSSAGYKMRARLYLHGDGDARRTHMSLFFVLIRGEFDSILKWPFNHKVTFCLFDQSGHNRHIIDSFCPDAKSNSFQQPRSLMNTACGIPKFCPLPMIQQVDNNYIRDNIMFIKVVVDFFNLPYVMLPYEPFLNPGLPSHVRNHMLKQQLYRYKQVENRSTYYQHSEMDTTGQEVADTRHVADATPNDTVNQRN</sequence>